<accession>A0A1H5XGT0</accession>
<dbReference type="Proteomes" id="UP000236743">
    <property type="component" value="Unassembled WGS sequence"/>
</dbReference>
<sequence>MTPQYAAISTHVDRGSYKVDVPLDPPTLLPRLHDIGIWLMEWEIPHQARVSMQPRHDRLRISFPDERHAHAFQMKFGGVVVDGDPRREAPQSERATKGAP</sequence>
<organism evidence="2 3">
    <name type="scientific">Bosea lathyri</name>
    <dbReference type="NCBI Taxonomy" id="1036778"/>
    <lineage>
        <taxon>Bacteria</taxon>
        <taxon>Pseudomonadati</taxon>
        <taxon>Pseudomonadota</taxon>
        <taxon>Alphaproteobacteria</taxon>
        <taxon>Hyphomicrobiales</taxon>
        <taxon>Boseaceae</taxon>
        <taxon>Bosea</taxon>
    </lineage>
</organism>
<reference evidence="2 3" key="1">
    <citation type="submission" date="2016-10" db="EMBL/GenBank/DDBJ databases">
        <authorList>
            <person name="de Groot N.N."/>
        </authorList>
    </citation>
    <scope>NUCLEOTIDE SEQUENCE [LARGE SCALE GENOMIC DNA]</scope>
    <source>
        <strain evidence="2 3">DSM 26656</strain>
    </source>
</reference>
<dbReference type="RefSeq" id="WP_160115699.1">
    <property type="nucleotide sequence ID" value="NZ_FNUY01000003.1"/>
</dbReference>
<evidence type="ECO:0000313" key="3">
    <source>
        <dbReference type="Proteomes" id="UP000236743"/>
    </source>
</evidence>
<keyword evidence="3" id="KW-1185">Reference proteome</keyword>
<feature type="compositionally biased region" description="Basic and acidic residues" evidence="1">
    <location>
        <begin position="83"/>
        <end position="100"/>
    </location>
</feature>
<dbReference type="AlphaFoldDB" id="A0A1H5XGT0"/>
<gene>
    <name evidence="2" type="ORF">SAMN04488115_103222</name>
</gene>
<dbReference type="EMBL" id="FNUY01000003">
    <property type="protein sequence ID" value="SEG10406.1"/>
    <property type="molecule type" value="Genomic_DNA"/>
</dbReference>
<name>A0A1H5XGT0_9HYPH</name>
<evidence type="ECO:0000256" key="1">
    <source>
        <dbReference type="SAM" id="MobiDB-lite"/>
    </source>
</evidence>
<feature type="region of interest" description="Disordered" evidence="1">
    <location>
        <begin position="76"/>
        <end position="100"/>
    </location>
</feature>
<dbReference type="OrthoDB" id="8162168at2"/>
<protein>
    <submittedName>
        <fullName evidence="2">Uncharacterized protein</fullName>
    </submittedName>
</protein>
<evidence type="ECO:0000313" key="2">
    <source>
        <dbReference type="EMBL" id="SEG10406.1"/>
    </source>
</evidence>
<proteinExistence type="predicted"/>